<feature type="domain" description="Protein NO VEIN C-terminal" evidence="1">
    <location>
        <begin position="228"/>
        <end position="312"/>
    </location>
</feature>
<protein>
    <submittedName>
        <fullName evidence="4">DUF3883 domain-containing protein</fullName>
    </submittedName>
</protein>
<comment type="caution">
    <text evidence="4">The sequence shown here is derived from an EMBL/GenBank/DDBJ whole genome shotgun (WGS) entry which is preliminary data.</text>
</comment>
<evidence type="ECO:0000259" key="1">
    <source>
        <dbReference type="Pfam" id="PF13020"/>
    </source>
</evidence>
<dbReference type="EMBL" id="AABCVX010000020">
    <property type="protein sequence ID" value="EAG6170829.1"/>
    <property type="molecule type" value="Genomic_DNA"/>
</dbReference>
<gene>
    <name evidence="4" type="ORF">DCT16_14575</name>
    <name evidence="5" type="ORF">DCT16_15760</name>
    <name evidence="2" type="ORF">EX365_13650</name>
    <name evidence="3" type="ORF">EX365_16025</name>
</gene>
<evidence type="ECO:0000313" key="6">
    <source>
        <dbReference type="Proteomes" id="UP000344343"/>
    </source>
</evidence>
<evidence type="ECO:0000313" key="7">
    <source>
        <dbReference type="Proteomes" id="UP000566721"/>
    </source>
</evidence>
<dbReference type="EMBL" id="AAANYR010000023">
    <property type="protein sequence ID" value="EAD5788048.1"/>
    <property type="molecule type" value="Genomic_DNA"/>
</dbReference>
<proteinExistence type="predicted"/>
<evidence type="ECO:0000313" key="3">
    <source>
        <dbReference type="EMBL" id="EAD5788048.1"/>
    </source>
</evidence>
<dbReference type="InterPro" id="IPR024975">
    <property type="entry name" value="NOV_C"/>
</dbReference>
<reference evidence="4 7" key="1">
    <citation type="submission" date="2018-06" db="EMBL/GenBank/DDBJ databases">
        <authorList>
            <consortium name="GenomeTrakr: Next Generation Sequencing Network for Food Pathogen Tracability"/>
        </authorList>
    </citation>
    <scope>NUCLEOTIDE SEQUENCE [LARGE SCALE GENOMIC DNA]</scope>
    <source>
        <strain evidence="2 6">FDA00013853</strain>
        <strain evidence="4 7">FLAG-38921</strain>
    </source>
</reference>
<organism evidence="4 7">
    <name type="scientific">Listeria monocytogenes</name>
    <dbReference type="NCBI Taxonomy" id="1639"/>
    <lineage>
        <taxon>Bacteria</taxon>
        <taxon>Bacillati</taxon>
        <taxon>Bacillota</taxon>
        <taxon>Bacilli</taxon>
        <taxon>Bacillales</taxon>
        <taxon>Listeriaceae</taxon>
        <taxon>Listeria</taxon>
    </lineage>
</organism>
<evidence type="ECO:0000313" key="2">
    <source>
        <dbReference type="EMBL" id="EAD5787605.1"/>
    </source>
</evidence>
<evidence type="ECO:0000313" key="4">
    <source>
        <dbReference type="EMBL" id="EAG6170602.1"/>
    </source>
</evidence>
<dbReference type="Pfam" id="PF13020">
    <property type="entry name" value="NOV_C"/>
    <property type="match status" value="1"/>
</dbReference>
<evidence type="ECO:0000313" key="5">
    <source>
        <dbReference type="EMBL" id="EAG6170829.1"/>
    </source>
</evidence>
<dbReference type="Proteomes" id="UP000344343">
    <property type="component" value="Unassembled WGS sequence"/>
</dbReference>
<name>A0A475SWH0_LISMN</name>
<dbReference type="Proteomes" id="UP000566721">
    <property type="component" value="Unassembled WGS sequence"/>
</dbReference>
<dbReference type="RefSeq" id="WP_064034124.1">
    <property type="nucleotide sequence ID" value="NZ_CP011345.1"/>
</dbReference>
<dbReference type="EMBL" id="AAANYR010000008">
    <property type="protein sequence ID" value="EAD5787605.1"/>
    <property type="molecule type" value="Genomic_DNA"/>
</dbReference>
<accession>A0A475SWH0</accession>
<dbReference type="AlphaFoldDB" id="A0A475SWH0"/>
<dbReference type="EMBL" id="AABCVX010000008">
    <property type="protein sequence ID" value="EAG6170602.1"/>
    <property type="molecule type" value="Genomic_DNA"/>
</dbReference>
<sequence>MATYTDLLPEATENQQAFILDHGKTENDGQLKYADDAKSYGWNIRQYGKLKAGAVVLNRHPGKITKDRKWEIYGGGYVESISEPDEAGNVTAVITHAFTIEPPIKQGDSFIENFSWNSLSKKKRKKPNSWAYFWDQYGMNEITYVDFVGLIENRHLVPIDDKELLSVEIDLTNAEVEEIEQASSKSFTVLVDEVGPNRPNGTQKRKFTGRNTDWERVNKSKQKTGALGEEIVLDILTQEAEKHKLKLPEHVSKTEGDGLGYDIRSFDESGNEIHIEVKASKTKYSDGFEMSANEVAASLEGTPYKIYFVHDLDVVSKECKIKIYDGPFTDESFKMIPSTYKIYQK</sequence>